<dbReference type="EMBL" id="MH888186">
    <property type="protein sequence ID" value="QCU82608.1"/>
    <property type="molecule type" value="Genomic_DNA"/>
</dbReference>
<organism evidence="1">
    <name type="scientific">Pseudourostyla cristata</name>
    <dbReference type="NCBI Taxonomy" id="293816"/>
    <lineage>
        <taxon>Eukaryota</taxon>
        <taxon>Sar</taxon>
        <taxon>Alveolata</taxon>
        <taxon>Ciliophora</taxon>
        <taxon>Intramacronucleata</taxon>
        <taxon>Spirotrichea</taxon>
        <taxon>Stichotrichia</taxon>
        <taxon>Urostylida</taxon>
        <taxon>Pseudourostylidae</taxon>
        <taxon>Pseudourostyla</taxon>
    </lineage>
</organism>
<reference evidence="1" key="1">
    <citation type="journal article" date="2019" name="Mitochondrial DNA Part B Resour">
        <title>The mitochondrial genome of the ciliate Pseudourostyla cristata (Ciliophora, Urostylida).</title>
        <authorList>
            <person name="Park K.-M."/>
            <person name="Min G.-S."/>
            <person name="Kim S."/>
        </authorList>
    </citation>
    <scope>NUCLEOTIDE SEQUENCE</scope>
</reference>
<gene>
    <name evidence="1" type="primary">orf439</name>
</gene>
<accession>A0A4P9JLC3</accession>
<name>A0A4P9JLC3_9SPIT</name>
<geneLocation type="mitochondrion" evidence="1"/>
<evidence type="ECO:0000313" key="1">
    <source>
        <dbReference type="EMBL" id="QCU82608.1"/>
    </source>
</evidence>
<proteinExistence type="predicted"/>
<dbReference type="AlphaFoldDB" id="A0A4P9JLC3"/>
<keyword evidence="1" id="KW-0496">Mitochondrion</keyword>
<protein>
    <submittedName>
        <fullName evidence="1">Uncharacterized protein</fullName>
    </submittedName>
</protein>
<sequence length="439" mass="52404">MYNKLQMFSKINNFFLFLSKNTLNYYWLYTHVIHQTKYKFSHLMSIKYLFLRYFKFYQNINILQNINWILFYQHNRFKHIKHPIYKFILNFKPNNRLFLNLQYNDEYDKDLEELETKNLTFVSPGMFLKYFEKKKSLKRTKMIKLLTIKYFKKLFLTLKIKQIFLILKKNPIFFFDIVYLLKQPMALWIKKRKDAKLKTVLMKLDLNIAHLEFLNKQKPELQIIFKNLNNDGIDNSNNVTQVSNDQTTTDVVNDQTTTDVVNDQTTTDVVNDQTTTDVVNDQTTTDVVNDQTTTDVVNDQTTTDVVNDQTTTDVVNDQTTTDVVNDQTTTDVVNDQTTTDVVNDQTTTDVVNDQTTTDIIRKTRNKFINKNIKKKEKEKILKKKKKVEYEFFKIKVHSPQIEYIFFLENKNYTTNKTKQKGRIKRKITKKIVKKNKIID</sequence>